<name>A0A9D4DZM3_DREPO</name>
<dbReference type="PANTHER" id="PTHR10513">
    <property type="entry name" value="DEOXYNUCLEOSIDE KINASE"/>
    <property type="match status" value="1"/>
</dbReference>
<dbReference type="EMBL" id="JAIWYP010000009">
    <property type="protein sequence ID" value="KAH3770113.1"/>
    <property type="molecule type" value="Genomic_DNA"/>
</dbReference>
<accession>A0A9D4DZM3</accession>
<evidence type="ECO:0000313" key="2">
    <source>
        <dbReference type="EMBL" id="KAH3770113.1"/>
    </source>
</evidence>
<feature type="domain" description="Deoxynucleoside kinase" evidence="1">
    <location>
        <begin position="1"/>
        <end position="42"/>
    </location>
</feature>
<comment type="caution">
    <text evidence="2">The sequence shown here is derived from an EMBL/GenBank/DDBJ whole genome shotgun (WGS) entry which is preliminary data.</text>
</comment>
<dbReference type="InterPro" id="IPR027417">
    <property type="entry name" value="P-loop_NTPase"/>
</dbReference>
<reference evidence="2" key="2">
    <citation type="submission" date="2020-11" db="EMBL/GenBank/DDBJ databases">
        <authorList>
            <person name="McCartney M.A."/>
            <person name="Auch B."/>
            <person name="Kono T."/>
            <person name="Mallez S."/>
            <person name="Becker A."/>
            <person name="Gohl D.M."/>
            <person name="Silverstein K.A.T."/>
            <person name="Koren S."/>
            <person name="Bechman K.B."/>
            <person name="Herman A."/>
            <person name="Abrahante J.E."/>
            <person name="Garbe J."/>
        </authorList>
    </citation>
    <scope>NUCLEOTIDE SEQUENCE</scope>
    <source>
        <strain evidence="2">Duluth1</strain>
        <tissue evidence="2">Whole animal</tissue>
    </source>
</reference>
<gene>
    <name evidence="2" type="ORF">DPMN_171394</name>
</gene>
<evidence type="ECO:0000259" key="1">
    <source>
        <dbReference type="Pfam" id="PF01712"/>
    </source>
</evidence>
<organism evidence="2 3">
    <name type="scientific">Dreissena polymorpha</name>
    <name type="common">Zebra mussel</name>
    <name type="synonym">Mytilus polymorpha</name>
    <dbReference type="NCBI Taxonomy" id="45954"/>
    <lineage>
        <taxon>Eukaryota</taxon>
        <taxon>Metazoa</taxon>
        <taxon>Spiralia</taxon>
        <taxon>Lophotrochozoa</taxon>
        <taxon>Mollusca</taxon>
        <taxon>Bivalvia</taxon>
        <taxon>Autobranchia</taxon>
        <taxon>Heteroconchia</taxon>
        <taxon>Euheterodonta</taxon>
        <taxon>Imparidentia</taxon>
        <taxon>Neoheterodontei</taxon>
        <taxon>Myida</taxon>
        <taxon>Dreissenoidea</taxon>
        <taxon>Dreissenidae</taxon>
        <taxon>Dreissena</taxon>
    </lineage>
</organism>
<keyword evidence="3" id="KW-1185">Reference proteome</keyword>
<proteinExistence type="predicted"/>
<dbReference type="Gene3D" id="3.40.50.300">
    <property type="entry name" value="P-loop containing nucleotide triphosphate hydrolases"/>
    <property type="match status" value="1"/>
</dbReference>
<dbReference type="GO" id="GO:0019136">
    <property type="term" value="F:deoxynucleoside kinase activity"/>
    <property type="evidence" value="ECO:0007669"/>
    <property type="project" value="TreeGrafter"/>
</dbReference>
<protein>
    <recommendedName>
        <fullName evidence="1">Deoxynucleoside kinase domain-containing protein</fullName>
    </recommendedName>
</protein>
<dbReference type="Proteomes" id="UP000828390">
    <property type="component" value="Unassembled WGS sequence"/>
</dbReference>
<dbReference type="PANTHER" id="PTHR10513:SF24">
    <property type="entry name" value="THYMIDINE KINASE 2, MITOCHONDRIAL"/>
    <property type="match status" value="1"/>
</dbReference>
<dbReference type="InterPro" id="IPR050566">
    <property type="entry name" value="Deoxyribonucleoside_kinase"/>
</dbReference>
<reference evidence="2" key="1">
    <citation type="journal article" date="2019" name="bioRxiv">
        <title>The Genome of the Zebra Mussel, Dreissena polymorpha: A Resource for Invasive Species Research.</title>
        <authorList>
            <person name="McCartney M.A."/>
            <person name="Auch B."/>
            <person name="Kono T."/>
            <person name="Mallez S."/>
            <person name="Zhang Y."/>
            <person name="Obille A."/>
            <person name="Becker A."/>
            <person name="Abrahante J.E."/>
            <person name="Garbe J."/>
            <person name="Badalamenti J.P."/>
            <person name="Herman A."/>
            <person name="Mangelson H."/>
            <person name="Liachko I."/>
            <person name="Sullivan S."/>
            <person name="Sone E.D."/>
            <person name="Koren S."/>
            <person name="Silverstein K.A.T."/>
            <person name="Beckman K.B."/>
            <person name="Gohl D.M."/>
        </authorList>
    </citation>
    <scope>NUCLEOTIDE SEQUENCE</scope>
    <source>
        <strain evidence="2">Duluth1</strain>
        <tissue evidence="2">Whole animal</tissue>
    </source>
</reference>
<dbReference type="GO" id="GO:0005739">
    <property type="term" value="C:mitochondrion"/>
    <property type="evidence" value="ECO:0007669"/>
    <property type="project" value="TreeGrafter"/>
</dbReference>
<dbReference type="AlphaFoldDB" id="A0A9D4DZM3"/>
<dbReference type="Pfam" id="PF01712">
    <property type="entry name" value="dNK"/>
    <property type="match status" value="1"/>
</dbReference>
<sequence length="64" mass="7418">MERSLYSGRYCFIENLRRSGTMSSLDYVVLDEWFQWMVTSMNVKVDLIGKGIHDVVIITSVTLI</sequence>
<evidence type="ECO:0000313" key="3">
    <source>
        <dbReference type="Proteomes" id="UP000828390"/>
    </source>
</evidence>
<dbReference type="InterPro" id="IPR031314">
    <property type="entry name" value="DNK_dom"/>
</dbReference>